<dbReference type="GO" id="GO:0006123">
    <property type="term" value="P:mitochondrial electron transport, cytochrome c to oxygen"/>
    <property type="evidence" value="ECO:0007669"/>
    <property type="project" value="InterPro"/>
</dbReference>
<dbReference type="SUPFAM" id="SSF81431">
    <property type="entry name" value="Mitochondrial cytochrome c oxidase subunit VIIIb (aka IX)"/>
    <property type="match status" value="1"/>
</dbReference>
<dbReference type="AlphaFoldDB" id="A0A8C4REY0"/>
<keyword evidence="4 10" id="KW-0812">Transmembrane</keyword>
<keyword evidence="9 10" id="KW-0472">Membrane</keyword>
<keyword evidence="7 10" id="KW-1133">Transmembrane helix</keyword>
<comment type="pathway">
    <text evidence="2">Energy metabolism; oxidative phosphorylation.</text>
</comment>
<evidence type="ECO:0000256" key="9">
    <source>
        <dbReference type="ARBA" id="ARBA00023136"/>
    </source>
</evidence>
<dbReference type="PANTHER" id="PTHR16717:SF5">
    <property type="entry name" value="CYTOCHROME C OXIDASE SUBUNIT 8, ISOFORM A"/>
    <property type="match status" value="1"/>
</dbReference>
<reference evidence="11" key="2">
    <citation type="submission" date="2025-08" db="UniProtKB">
        <authorList>
            <consortium name="Ensembl"/>
        </authorList>
    </citation>
    <scope>IDENTIFICATION</scope>
</reference>
<sequence>MLTLYSAFTPCCVELSNPQTKTPSVPKSLEDLRLSLGDIQSTIAMAVMFVTILLPSGWILAHLEDYKHKK</sequence>
<feature type="transmembrane region" description="Helical" evidence="10">
    <location>
        <begin position="42"/>
        <end position="61"/>
    </location>
</feature>
<dbReference type="InterPro" id="IPR003205">
    <property type="entry name" value="Cyt_c_oxidase_su8"/>
</dbReference>
<dbReference type="Ensembl" id="ENSECRT00000001468.1">
    <property type="protein sequence ID" value="ENSECRP00000001444.1"/>
    <property type="gene ID" value="ENSECRG00000001018.1"/>
</dbReference>
<dbReference type="Gene3D" id="4.10.81.10">
    <property type="entry name" value="Cytochrome c oxidase, subunit 8"/>
    <property type="match status" value="1"/>
</dbReference>
<evidence type="ECO:0000313" key="11">
    <source>
        <dbReference type="Ensembl" id="ENSECRP00000001444.1"/>
    </source>
</evidence>
<keyword evidence="5" id="KW-0999">Mitochondrion inner membrane</keyword>
<dbReference type="GO" id="GO:0005743">
    <property type="term" value="C:mitochondrial inner membrane"/>
    <property type="evidence" value="ECO:0007669"/>
    <property type="project" value="UniProtKB-SubCell"/>
</dbReference>
<accession>A0A8C4REY0</accession>
<proteinExistence type="inferred from homology"/>
<keyword evidence="8" id="KW-0496">Mitochondrion</keyword>
<evidence type="ECO:0000256" key="4">
    <source>
        <dbReference type="ARBA" id="ARBA00022692"/>
    </source>
</evidence>
<comment type="subcellular location">
    <subcellularLocation>
        <location evidence="1">Mitochondrion inner membrane</location>
        <topology evidence="1">Single-pass membrane protein</topology>
    </subcellularLocation>
</comment>
<evidence type="ECO:0000256" key="1">
    <source>
        <dbReference type="ARBA" id="ARBA00004434"/>
    </source>
</evidence>
<keyword evidence="12" id="KW-1185">Reference proteome</keyword>
<evidence type="ECO:0000256" key="7">
    <source>
        <dbReference type="ARBA" id="ARBA00022989"/>
    </source>
</evidence>
<dbReference type="Proteomes" id="UP000694620">
    <property type="component" value="Chromosome 2"/>
</dbReference>
<evidence type="ECO:0000256" key="6">
    <source>
        <dbReference type="ARBA" id="ARBA00022946"/>
    </source>
</evidence>
<dbReference type="UniPathway" id="UPA00705"/>
<evidence type="ECO:0000313" key="12">
    <source>
        <dbReference type="Proteomes" id="UP000694620"/>
    </source>
</evidence>
<dbReference type="InterPro" id="IPR036548">
    <property type="entry name" value="Cyt_c_oxidase_su8_sf"/>
</dbReference>
<name>A0A8C4REY0_ERPCA</name>
<dbReference type="Pfam" id="PF02285">
    <property type="entry name" value="COX8"/>
    <property type="match status" value="1"/>
</dbReference>
<organism evidence="11 12">
    <name type="scientific">Erpetoichthys calabaricus</name>
    <name type="common">Rope fish</name>
    <name type="synonym">Calamoichthys calabaricus</name>
    <dbReference type="NCBI Taxonomy" id="27687"/>
    <lineage>
        <taxon>Eukaryota</taxon>
        <taxon>Metazoa</taxon>
        <taxon>Chordata</taxon>
        <taxon>Craniata</taxon>
        <taxon>Vertebrata</taxon>
        <taxon>Euteleostomi</taxon>
        <taxon>Actinopterygii</taxon>
        <taxon>Polypteriformes</taxon>
        <taxon>Polypteridae</taxon>
        <taxon>Erpetoichthys</taxon>
    </lineage>
</organism>
<reference evidence="11" key="1">
    <citation type="submission" date="2021-06" db="EMBL/GenBank/DDBJ databases">
        <authorList>
            <consortium name="Wellcome Sanger Institute Data Sharing"/>
        </authorList>
    </citation>
    <scope>NUCLEOTIDE SEQUENCE [LARGE SCALE GENOMIC DNA]</scope>
</reference>
<reference evidence="11" key="3">
    <citation type="submission" date="2025-09" db="UniProtKB">
        <authorList>
            <consortium name="Ensembl"/>
        </authorList>
    </citation>
    <scope>IDENTIFICATION</scope>
</reference>
<dbReference type="PANTHER" id="PTHR16717">
    <property type="entry name" value="CYTOCHROME C OXIDASE POLYPEPTIDE VIII"/>
    <property type="match status" value="1"/>
</dbReference>
<evidence type="ECO:0000256" key="3">
    <source>
        <dbReference type="ARBA" id="ARBA00010117"/>
    </source>
</evidence>
<keyword evidence="6" id="KW-0809">Transit peptide</keyword>
<evidence type="ECO:0000256" key="10">
    <source>
        <dbReference type="SAM" id="Phobius"/>
    </source>
</evidence>
<protein>
    <recommendedName>
        <fullName evidence="13">Cytochrome c oxidase subunit 8A, mitochondrial</fullName>
    </recommendedName>
</protein>
<evidence type="ECO:0000256" key="8">
    <source>
        <dbReference type="ARBA" id="ARBA00023128"/>
    </source>
</evidence>
<comment type="similarity">
    <text evidence="3">Belongs to the cytochrome c oxidase VIII family.</text>
</comment>
<evidence type="ECO:0000256" key="2">
    <source>
        <dbReference type="ARBA" id="ARBA00004673"/>
    </source>
</evidence>
<evidence type="ECO:0008006" key="13">
    <source>
        <dbReference type="Google" id="ProtNLM"/>
    </source>
</evidence>
<dbReference type="GO" id="GO:0045277">
    <property type="term" value="C:respiratory chain complex IV"/>
    <property type="evidence" value="ECO:0007669"/>
    <property type="project" value="InterPro"/>
</dbReference>
<evidence type="ECO:0000256" key="5">
    <source>
        <dbReference type="ARBA" id="ARBA00022792"/>
    </source>
</evidence>